<gene>
    <name evidence="1" type="ORF">ACFO26_01865</name>
</gene>
<dbReference type="Proteomes" id="UP001595987">
    <property type="component" value="Unassembled WGS sequence"/>
</dbReference>
<name>A0ABV9JB00_9LACT</name>
<dbReference type="RefSeq" id="WP_213536595.1">
    <property type="nucleotide sequence ID" value="NZ_BOVQ01000008.1"/>
</dbReference>
<evidence type="ECO:0000313" key="1">
    <source>
        <dbReference type="EMBL" id="MFC4651657.1"/>
    </source>
</evidence>
<organism evidence="1 2">
    <name type="scientific">Lactococcus nasutitermitis</name>
    <dbReference type="NCBI Taxonomy" id="1652957"/>
    <lineage>
        <taxon>Bacteria</taxon>
        <taxon>Bacillati</taxon>
        <taxon>Bacillota</taxon>
        <taxon>Bacilli</taxon>
        <taxon>Lactobacillales</taxon>
        <taxon>Streptococcaceae</taxon>
        <taxon>Lactococcus</taxon>
    </lineage>
</organism>
<proteinExistence type="predicted"/>
<accession>A0ABV9JB00</accession>
<dbReference type="Gene3D" id="2.40.50.140">
    <property type="entry name" value="Nucleic acid-binding proteins"/>
    <property type="match status" value="1"/>
</dbReference>
<dbReference type="EMBL" id="JBHSGD010000002">
    <property type="protein sequence ID" value="MFC4651657.1"/>
    <property type="molecule type" value="Genomic_DNA"/>
</dbReference>
<dbReference type="InterPro" id="IPR012340">
    <property type="entry name" value="NA-bd_OB-fold"/>
</dbReference>
<keyword evidence="2" id="KW-1185">Reference proteome</keyword>
<reference evidence="2" key="1">
    <citation type="journal article" date="2019" name="Int. J. Syst. Evol. Microbiol.">
        <title>The Global Catalogue of Microorganisms (GCM) 10K type strain sequencing project: providing services to taxonomists for standard genome sequencing and annotation.</title>
        <authorList>
            <consortium name="The Broad Institute Genomics Platform"/>
            <consortium name="The Broad Institute Genome Sequencing Center for Infectious Disease"/>
            <person name="Wu L."/>
            <person name="Ma J."/>
        </authorList>
    </citation>
    <scope>NUCLEOTIDE SEQUENCE [LARGE SCALE GENOMIC DNA]</scope>
    <source>
        <strain evidence="2">CCUG 63287</strain>
    </source>
</reference>
<protein>
    <submittedName>
        <fullName evidence="1">RNA-binding protein</fullName>
    </submittedName>
</protein>
<sequence>MIGQIVNITKFGLFVNFVITDSDSVSNFDIFDSSVKKNKKQKGLLRWSSLPKKHLKYQVGDFIGIDIAEINDNGKIDLKFIEKDFQKTFGDFIGVSTERLEELEKKNKELRQL</sequence>
<comment type="caution">
    <text evidence="1">The sequence shown here is derived from an EMBL/GenBank/DDBJ whole genome shotgun (WGS) entry which is preliminary data.</text>
</comment>
<evidence type="ECO:0000313" key="2">
    <source>
        <dbReference type="Proteomes" id="UP001595987"/>
    </source>
</evidence>